<evidence type="ECO:0000256" key="9">
    <source>
        <dbReference type="RuleBase" id="RU003357"/>
    </source>
</evidence>
<dbReference type="InterPro" id="IPR000531">
    <property type="entry name" value="Beta-barrel_TonB"/>
</dbReference>
<comment type="similarity">
    <text evidence="8 9">Belongs to the TonB-dependent receptor family.</text>
</comment>
<dbReference type="EMBL" id="CP032100">
    <property type="protein sequence ID" value="AXX88958.1"/>
    <property type="molecule type" value="Genomic_DNA"/>
</dbReference>
<keyword evidence="6 8" id="KW-0472">Membrane</keyword>
<name>A0AAD0SNV6_9BACT</name>
<dbReference type="InterPro" id="IPR012910">
    <property type="entry name" value="Plug_dom"/>
</dbReference>
<keyword evidence="14" id="KW-1185">Reference proteome</keyword>
<dbReference type="RefSeq" id="WP_118885523.1">
    <property type="nucleotide sequence ID" value="NZ_CP032100.1"/>
</dbReference>
<keyword evidence="7 8" id="KW-0998">Cell outer membrane</keyword>
<dbReference type="PANTHER" id="PTHR30069:SF49">
    <property type="entry name" value="OUTER MEMBRANE PROTEIN C"/>
    <property type="match status" value="1"/>
</dbReference>
<dbReference type="GO" id="GO:0009279">
    <property type="term" value="C:cell outer membrane"/>
    <property type="evidence" value="ECO:0007669"/>
    <property type="project" value="UniProtKB-SubCell"/>
</dbReference>
<dbReference type="InterPro" id="IPR036942">
    <property type="entry name" value="Beta-barrel_TonB_sf"/>
</dbReference>
<proteinExistence type="inferred from homology"/>
<dbReference type="CDD" id="cd01347">
    <property type="entry name" value="ligand_gated_channel"/>
    <property type="match status" value="1"/>
</dbReference>
<keyword evidence="3 8" id="KW-1134">Transmembrane beta strand</keyword>
<gene>
    <name evidence="13" type="ORF">ASUIS_0451</name>
</gene>
<dbReference type="Gene3D" id="2.170.130.10">
    <property type="entry name" value="TonB-dependent receptor, plug domain"/>
    <property type="match status" value="1"/>
</dbReference>
<keyword evidence="4 8" id="KW-0812">Transmembrane</keyword>
<keyword evidence="2 8" id="KW-0813">Transport</keyword>
<evidence type="ECO:0000256" key="7">
    <source>
        <dbReference type="ARBA" id="ARBA00023237"/>
    </source>
</evidence>
<feature type="domain" description="TonB-dependent receptor plug" evidence="12">
    <location>
        <begin position="57"/>
        <end position="148"/>
    </location>
</feature>
<feature type="chain" id="PRO_5042157439" evidence="10">
    <location>
        <begin position="20"/>
        <end position="685"/>
    </location>
</feature>
<organism evidence="13 14">
    <name type="scientific">Arcobacter suis CECT 7833</name>
    <dbReference type="NCBI Taxonomy" id="663365"/>
    <lineage>
        <taxon>Bacteria</taxon>
        <taxon>Pseudomonadati</taxon>
        <taxon>Campylobacterota</taxon>
        <taxon>Epsilonproteobacteria</taxon>
        <taxon>Campylobacterales</taxon>
        <taxon>Arcobacteraceae</taxon>
        <taxon>Arcobacter</taxon>
    </lineage>
</organism>
<evidence type="ECO:0000313" key="13">
    <source>
        <dbReference type="EMBL" id="AXX88958.1"/>
    </source>
</evidence>
<dbReference type="PROSITE" id="PS52016">
    <property type="entry name" value="TONB_DEPENDENT_REC_3"/>
    <property type="match status" value="1"/>
</dbReference>
<dbReference type="NCBIfam" id="TIGR01778">
    <property type="entry name" value="TonB-copper"/>
    <property type="match status" value="1"/>
</dbReference>
<keyword evidence="10" id="KW-0732">Signal</keyword>
<keyword evidence="13" id="KW-0675">Receptor</keyword>
<feature type="domain" description="TonB-dependent receptor-like beta-barrel" evidence="11">
    <location>
        <begin position="202"/>
        <end position="644"/>
    </location>
</feature>
<feature type="signal peptide" evidence="10">
    <location>
        <begin position="1"/>
        <end position="19"/>
    </location>
</feature>
<evidence type="ECO:0000256" key="10">
    <source>
        <dbReference type="SAM" id="SignalP"/>
    </source>
</evidence>
<evidence type="ECO:0000259" key="12">
    <source>
        <dbReference type="Pfam" id="PF07715"/>
    </source>
</evidence>
<protein>
    <submittedName>
        <fullName evidence="13">TonB-dependent copper receptor</fullName>
    </submittedName>
</protein>
<dbReference type="SUPFAM" id="SSF56935">
    <property type="entry name" value="Porins"/>
    <property type="match status" value="1"/>
</dbReference>
<evidence type="ECO:0000256" key="1">
    <source>
        <dbReference type="ARBA" id="ARBA00004571"/>
    </source>
</evidence>
<dbReference type="InterPro" id="IPR039426">
    <property type="entry name" value="TonB-dep_rcpt-like"/>
</dbReference>
<evidence type="ECO:0000259" key="11">
    <source>
        <dbReference type="Pfam" id="PF00593"/>
    </source>
</evidence>
<evidence type="ECO:0000256" key="4">
    <source>
        <dbReference type="ARBA" id="ARBA00022692"/>
    </source>
</evidence>
<evidence type="ECO:0000256" key="2">
    <source>
        <dbReference type="ARBA" id="ARBA00022448"/>
    </source>
</evidence>
<dbReference type="InterPro" id="IPR037066">
    <property type="entry name" value="Plug_dom_sf"/>
</dbReference>
<dbReference type="PANTHER" id="PTHR30069">
    <property type="entry name" value="TONB-DEPENDENT OUTER MEMBRANE RECEPTOR"/>
    <property type="match status" value="1"/>
</dbReference>
<dbReference type="Gene3D" id="2.40.170.20">
    <property type="entry name" value="TonB-dependent receptor, beta-barrel domain"/>
    <property type="match status" value="1"/>
</dbReference>
<dbReference type="InterPro" id="IPR010100">
    <property type="entry name" value="TonB-dep_Cu_rcpt"/>
</dbReference>
<evidence type="ECO:0000256" key="6">
    <source>
        <dbReference type="ARBA" id="ARBA00023136"/>
    </source>
</evidence>
<dbReference type="AlphaFoldDB" id="A0AAD0SNV6"/>
<evidence type="ECO:0000313" key="14">
    <source>
        <dbReference type="Proteomes" id="UP000263040"/>
    </source>
</evidence>
<evidence type="ECO:0000256" key="5">
    <source>
        <dbReference type="ARBA" id="ARBA00023077"/>
    </source>
</evidence>
<reference evidence="13 14" key="1">
    <citation type="submission" date="2018-08" db="EMBL/GenBank/DDBJ databases">
        <title>Complete genome of the Arcobacter suis type strain LMG 26152.</title>
        <authorList>
            <person name="Miller W.G."/>
            <person name="Yee E."/>
            <person name="Bono J.L."/>
        </authorList>
    </citation>
    <scope>NUCLEOTIDE SEQUENCE [LARGE SCALE GENOMIC DNA]</scope>
    <source>
        <strain evidence="13 14">CECT 7833</strain>
    </source>
</reference>
<comment type="subcellular location">
    <subcellularLocation>
        <location evidence="1 8">Cell outer membrane</location>
        <topology evidence="1 8">Multi-pass membrane protein</topology>
    </subcellularLocation>
</comment>
<accession>A0AAD0SNV6</accession>
<dbReference type="Pfam" id="PF07715">
    <property type="entry name" value="Plug"/>
    <property type="match status" value="1"/>
</dbReference>
<keyword evidence="5 9" id="KW-0798">TonB box</keyword>
<sequence>MRKRKIYLCLALTSSLLLAEDDISHKNESVNLEKVEVVSIVESNEALKVISNPKNPIQPIPASDGADFLKNIPGFSIVRKGGTDGDPVFRGMSGSKVGILVDGQEIYGGCGGRMDPPTAYVFPEAYDSVVVTKGPQSVLFGSGFSAGVVEFKKKNKYYPKPDYNIYSSFKQGSFGRSDQFIDISGGDTKGYGQLIATRSHSNDYKDGNGDTVNSEYTRWNTSLALGYTPTDDTTIEISGSKGDGEAKYADRAMDASKLLRENIALKVIKYDLSKNIEQLEMQIYHNYVDHIMDNYSLRPATSYSAMNPDRKTTGGSLKFTTIIPSLSLTNMSGIDFKNDIHTGRSAMMKTSASSANDAMFSAHRLTDFDFSQVGIFNESTYDINEKERIIAGIRIDDHEVLDNRQKLGMTPILNPNYLKTDEATLKSGFIRYESKIPENGFSYYTGIGHSERFPDYWERTVFNTITQYQDFIPRPEQTNQLDIGANFVNGNLSSSVSLFYSKVNNYIQTRWYMPNGSTNVPQKVNNVDATLYGGEISTSYKIGNNYKLIGALSHVLGENDTDNKPLAQQPPLEMKLSAIYDDNKYSAGILARFISKQDRYDIGNGNIVMNGADKGETPGAAVFSVNGAYKYNKNITFSTGVDNIFNKVYTEHLNRTDASSSLAFLTQEKINEPGRNIWFELKTTF</sequence>
<dbReference type="GO" id="GO:0015344">
    <property type="term" value="F:siderophore uptake transmembrane transporter activity"/>
    <property type="evidence" value="ECO:0007669"/>
    <property type="project" value="TreeGrafter"/>
</dbReference>
<dbReference type="Pfam" id="PF00593">
    <property type="entry name" value="TonB_dep_Rec_b-barrel"/>
    <property type="match status" value="1"/>
</dbReference>
<dbReference type="GO" id="GO:0044718">
    <property type="term" value="P:siderophore transmembrane transport"/>
    <property type="evidence" value="ECO:0007669"/>
    <property type="project" value="TreeGrafter"/>
</dbReference>
<dbReference type="KEGG" id="asui:ASUIS_0451"/>
<dbReference type="Proteomes" id="UP000263040">
    <property type="component" value="Chromosome"/>
</dbReference>
<evidence type="ECO:0000256" key="3">
    <source>
        <dbReference type="ARBA" id="ARBA00022452"/>
    </source>
</evidence>
<evidence type="ECO:0000256" key="8">
    <source>
        <dbReference type="PROSITE-ProRule" id="PRU01360"/>
    </source>
</evidence>